<sequence>MCATNVLIGCLYASISALCLPLYMVIIYIFLSTQSYRKLASYQLMTHLGAVDCLQLVVHFYSGIAAICGTNFGDVLEDILGGLANAAWIAMIMMVLTLAVNRLEVVGGVKFVPFLSPTKLYNLLACLCWAFGGVFFNFYALSKAGMKYSMENFYWSLEGDETLVDTLSNAETFSTIPALVVTFFIYVLIAGVILVKKKSFVKDKKVVSSHEVRLVVQAFVIFVYTSVVICCWHWGDRFLPHSFWTPIVINTLWILENGALTPALYLVMNVAIRRRFIAIVLCRKESHLFSRSKSTKVGVVTASANPSRTHI</sequence>
<keyword evidence="1" id="KW-0812">Transmembrane</keyword>
<dbReference type="EMBL" id="JAUCMV010000004">
    <property type="protein sequence ID" value="KAK0405735.1"/>
    <property type="molecule type" value="Genomic_DNA"/>
</dbReference>
<name>A0AA39HHU9_9BILA</name>
<feature type="transmembrane region" description="Helical" evidence="1">
    <location>
        <begin position="120"/>
        <end position="141"/>
    </location>
</feature>
<dbReference type="InterPro" id="IPR019425">
    <property type="entry name" value="7TM_GPCR_serpentine_rcpt_Srt"/>
</dbReference>
<feature type="transmembrane region" description="Helical" evidence="1">
    <location>
        <begin position="176"/>
        <end position="195"/>
    </location>
</feature>
<keyword evidence="1" id="KW-0472">Membrane</keyword>
<feature type="transmembrane region" description="Helical" evidence="1">
    <location>
        <begin position="79"/>
        <end position="100"/>
    </location>
</feature>
<feature type="transmembrane region" description="Helical" evidence="1">
    <location>
        <begin position="6"/>
        <end position="31"/>
    </location>
</feature>
<evidence type="ECO:0000256" key="1">
    <source>
        <dbReference type="SAM" id="Phobius"/>
    </source>
</evidence>
<keyword evidence="1" id="KW-1133">Transmembrane helix</keyword>
<dbReference type="Gene3D" id="1.20.1070.10">
    <property type="entry name" value="Rhodopsin 7-helix transmembrane proteins"/>
    <property type="match status" value="1"/>
</dbReference>
<dbReference type="PANTHER" id="PTHR23021">
    <property type="entry name" value="SERPENTINE RECEPTOR, CLASS T"/>
    <property type="match status" value="1"/>
</dbReference>
<feature type="transmembrane region" description="Helical" evidence="1">
    <location>
        <begin position="215"/>
        <end position="235"/>
    </location>
</feature>
<gene>
    <name evidence="2" type="ORF">QR680_018167</name>
</gene>
<accession>A0AA39HHU9</accession>
<keyword evidence="3" id="KW-1185">Reference proteome</keyword>
<dbReference type="Proteomes" id="UP001175271">
    <property type="component" value="Unassembled WGS sequence"/>
</dbReference>
<feature type="transmembrane region" description="Helical" evidence="1">
    <location>
        <begin position="247"/>
        <end position="267"/>
    </location>
</feature>
<dbReference type="Pfam" id="PF10321">
    <property type="entry name" value="7TM_GPCR_Srt"/>
    <property type="match status" value="1"/>
</dbReference>
<dbReference type="PANTHER" id="PTHR23021:SF82">
    <property type="entry name" value="G PROTEIN-COUPLED RECEPTOR"/>
    <property type="match status" value="1"/>
</dbReference>
<evidence type="ECO:0000313" key="2">
    <source>
        <dbReference type="EMBL" id="KAK0405735.1"/>
    </source>
</evidence>
<evidence type="ECO:0008006" key="4">
    <source>
        <dbReference type="Google" id="ProtNLM"/>
    </source>
</evidence>
<reference evidence="2" key="1">
    <citation type="submission" date="2023-06" db="EMBL/GenBank/DDBJ databases">
        <title>Genomic analysis of the entomopathogenic nematode Steinernema hermaphroditum.</title>
        <authorList>
            <person name="Schwarz E.M."/>
            <person name="Heppert J.K."/>
            <person name="Baniya A."/>
            <person name="Schwartz H.T."/>
            <person name="Tan C.-H."/>
            <person name="Antoshechkin I."/>
            <person name="Sternberg P.W."/>
            <person name="Goodrich-Blair H."/>
            <person name="Dillman A.R."/>
        </authorList>
    </citation>
    <scope>NUCLEOTIDE SEQUENCE</scope>
    <source>
        <strain evidence="2">PS9179</strain>
        <tissue evidence="2">Whole animal</tissue>
    </source>
</reference>
<proteinExistence type="predicted"/>
<comment type="caution">
    <text evidence="2">The sequence shown here is derived from an EMBL/GenBank/DDBJ whole genome shotgun (WGS) entry which is preliminary data.</text>
</comment>
<organism evidence="2 3">
    <name type="scientific">Steinernema hermaphroditum</name>
    <dbReference type="NCBI Taxonomy" id="289476"/>
    <lineage>
        <taxon>Eukaryota</taxon>
        <taxon>Metazoa</taxon>
        <taxon>Ecdysozoa</taxon>
        <taxon>Nematoda</taxon>
        <taxon>Chromadorea</taxon>
        <taxon>Rhabditida</taxon>
        <taxon>Tylenchina</taxon>
        <taxon>Panagrolaimomorpha</taxon>
        <taxon>Strongyloidoidea</taxon>
        <taxon>Steinernematidae</taxon>
        <taxon>Steinernema</taxon>
    </lineage>
</organism>
<evidence type="ECO:0000313" key="3">
    <source>
        <dbReference type="Proteomes" id="UP001175271"/>
    </source>
</evidence>
<protein>
    <recommendedName>
        <fullName evidence="4">7TM GPCR serpentine receptor class x (Srx) domain-containing protein</fullName>
    </recommendedName>
</protein>
<dbReference type="AlphaFoldDB" id="A0AA39HHU9"/>
<dbReference type="SUPFAM" id="SSF81321">
    <property type="entry name" value="Family A G protein-coupled receptor-like"/>
    <property type="match status" value="1"/>
</dbReference>